<accession>A0A553I5Y5</accession>
<dbReference type="GO" id="GO:0046872">
    <property type="term" value="F:metal ion binding"/>
    <property type="evidence" value="ECO:0007669"/>
    <property type="project" value="UniProtKB-KW"/>
</dbReference>
<keyword evidence="7" id="KW-0560">Oxidoreductase</keyword>
<dbReference type="Gene3D" id="1.20.245.10">
    <property type="entry name" value="Lipoxygenase-1, Domain 5"/>
    <property type="match status" value="1"/>
</dbReference>
<dbReference type="EC" id="1.13.11.45" evidence="3"/>
<evidence type="ECO:0000256" key="6">
    <source>
        <dbReference type="ARBA" id="ARBA00022964"/>
    </source>
</evidence>
<dbReference type="STRING" id="2512241.A0A553I5Y5"/>
<name>A0A553I5Y5_9PEZI</name>
<dbReference type="GO" id="GO:0034440">
    <property type="term" value="P:lipid oxidation"/>
    <property type="evidence" value="ECO:0007669"/>
    <property type="project" value="InterPro"/>
</dbReference>
<organism evidence="10 11">
    <name type="scientific">Xylaria flabelliformis</name>
    <dbReference type="NCBI Taxonomy" id="2512241"/>
    <lineage>
        <taxon>Eukaryota</taxon>
        <taxon>Fungi</taxon>
        <taxon>Dikarya</taxon>
        <taxon>Ascomycota</taxon>
        <taxon>Pezizomycotina</taxon>
        <taxon>Sordariomycetes</taxon>
        <taxon>Xylariomycetidae</taxon>
        <taxon>Xylariales</taxon>
        <taxon>Xylariaceae</taxon>
        <taxon>Xylaria</taxon>
    </lineage>
</organism>
<dbReference type="InterPro" id="IPR000907">
    <property type="entry name" value="LipOase"/>
</dbReference>
<evidence type="ECO:0000313" key="10">
    <source>
        <dbReference type="EMBL" id="TRX95613.1"/>
    </source>
</evidence>
<dbReference type="Pfam" id="PF00305">
    <property type="entry name" value="Lipoxygenase"/>
    <property type="match status" value="1"/>
</dbReference>
<evidence type="ECO:0000256" key="2">
    <source>
        <dbReference type="ARBA" id="ARBA00001936"/>
    </source>
</evidence>
<keyword evidence="6" id="KW-0223">Dioxygenase</keyword>
<evidence type="ECO:0000256" key="3">
    <source>
        <dbReference type="ARBA" id="ARBA00013178"/>
    </source>
</evidence>
<keyword evidence="11" id="KW-1185">Reference proteome</keyword>
<dbReference type="InterPro" id="IPR036226">
    <property type="entry name" value="LipOase_C_sf"/>
</dbReference>
<evidence type="ECO:0000313" key="11">
    <source>
        <dbReference type="Proteomes" id="UP000319160"/>
    </source>
</evidence>
<proteinExistence type="predicted"/>
<dbReference type="SUPFAM" id="SSF48484">
    <property type="entry name" value="Lipoxigenase"/>
    <property type="match status" value="1"/>
</dbReference>
<dbReference type="EMBL" id="VFLP01000015">
    <property type="protein sequence ID" value="TRX95613.1"/>
    <property type="molecule type" value="Genomic_DNA"/>
</dbReference>
<reference evidence="11" key="1">
    <citation type="submission" date="2019-06" db="EMBL/GenBank/DDBJ databases">
        <title>Draft genome sequence of the griseofulvin-producing fungus Xylaria cubensis strain G536.</title>
        <authorList>
            <person name="Mead M.E."/>
            <person name="Raja H.A."/>
            <person name="Steenwyk J.L."/>
            <person name="Knowles S.L."/>
            <person name="Oberlies N.H."/>
            <person name="Rokas A."/>
        </authorList>
    </citation>
    <scope>NUCLEOTIDE SEQUENCE [LARGE SCALE GENOMIC DNA]</scope>
    <source>
        <strain evidence="11">G536</strain>
    </source>
</reference>
<dbReference type="PROSITE" id="PS51393">
    <property type="entry name" value="LIPOXYGENASE_3"/>
    <property type="match status" value="1"/>
</dbReference>
<dbReference type="InterPro" id="IPR013819">
    <property type="entry name" value="LipOase_C"/>
</dbReference>
<gene>
    <name evidence="10" type="ORF">FHL15_003571</name>
</gene>
<dbReference type="Gene3D" id="3.10.450.60">
    <property type="match status" value="1"/>
</dbReference>
<feature type="domain" description="Lipoxygenase" evidence="9">
    <location>
        <begin position="36"/>
        <end position="600"/>
    </location>
</feature>
<dbReference type="OrthoDB" id="407298at2759"/>
<dbReference type="AlphaFoldDB" id="A0A553I5Y5"/>
<protein>
    <recommendedName>
        <fullName evidence="4">Manganese lipoxygenase</fullName>
        <ecNumber evidence="3">1.13.11.45</ecNumber>
    </recommendedName>
</protein>
<evidence type="ECO:0000256" key="7">
    <source>
        <dbReference type="ARBA" id="ARBA00023002"/>
    </source>
</evidence>
<evidence type="ECO:0000256" key="4">
    <source>
        <dbReference type="ARBA" id="ARBA00021175"/>
    </source>
</evidence>
<evidence type="ECO:0000256" key="8">
    <source>
        <dbReference type="ARBA" id="ARBA00023211"/>
    </source>
</evidence>
<evidence type="ECO:0000256" key="1">
    <source>
        <dbReference type="ARBA" id="ARBA00000366"/>
    </source>
</evidence>
<keyword evidence="8" id="KW-0464">Manganese</keyword>
<evidence type="ECO:0000259" key="9">
    <source>
        <dbReference type="PROSITE" id="PS51393"/>
    </source>
</evidence>
<dbReference type="GO" id="GO:0050584">
    <property type="term" value="F:linoleate 11-lipoxygenase activity"/>
    <property type="evidence" value="ECO:0007669"/>
    <property type="project" value="UniProtKB-EC"/>
</dbReference>
<comment type="catalytic activity">
    <reaction evidence="1">
        <text>(9Z,12Z)-octadecadienoate + O2 = (11S)-hydroperoxy-(9Z,12Z)-octadecadienoate</text>
        <dbReference type="Rhea" id="RHEA:18993"/>
        <dbReference type="ChEBI" id="CHEBI:15379"/>
        <dbReference type="ChEBI" id="CHEBI:30245"/>
        <dbReference type="ChEBI" id="CHEBI:57467"/>
        <dbReference type="EC" id="1.13.11.45"/>
    </reaction>
</comment>
<dbReference type="GO" id="GO:0043651">
    <property type="term" value="P:linoleic acid metabolic process"/>
    <property type="evidence" value="ECO:0007669"/>
    <property type="project" value="UniProtKB-ARBA"/>
</dbReference>
<keyword evidence="5" id="KW-0479">Metal-binding</keyword>
<dbReference type="PANTHER" id="PTHR11771">
    <property type="entry name" value="LIPOXYGENASE"/>
    <property type="match status" value="1"/>
</dbReference>
<comment type="cofactor">
    <cofactor evidence="2">
        <name>Mn(2+)</name>
        <dbReference type="ChEBI" id="CHEBI:29035"/>
    </cofactor>
</comment>
<dbReference type="Proteomes" id="UP000319160">
    <property type="component" value="Unassembled WGS sequence"/>
</dbReference>
<comment type="caution">
    <text evidence="10">The sequence shown here is derived from an EMBL/GenBank/DDBJ whole genome shotgun (WGS) entry which is preliminary data.</text>
</comment>
<evidence type="ECO:0000256" key="5">
    <source>
        <dbReference type="ARBA" id="ARBA00022723"/>
    </source>
</evidence>
<sequence length="600" mass="65975">MVKFFPGILYAGVAVEAAAIQGSRWPRGSSHVNRAAVDPYSLPSLDVDVSARAEVLRVKREGWQYGPSIAGNTSFYPIGTLADVATKADTDALFTFQNQHSANVGIDKQNAFDAINATGGVKSLGEYHKLYDHQWVITAPEGPYMGMLSNYTSDLLFSMERLSTAPASVARVGANDALLFAVDNAASIAGLSLEQLQAQGRLFVIDYSDQKDLPRSSEFKFGAACQAYFYIHPKSGDFLPLAIKPNVEGSDLVYTPEDEENDWMLAKLMFNLNDVWFTQWFHLAAGHEAAEIVYLAAIRTLSEEHPLMSILHRLMKQCWAMRHSAEERLINVGGPVDQLFPWAGSSAGKYTDALYQSGLASKFRANYLEANLKSRGLLDNAFGPKLKSFPFLEDASLVTSAIRTFMKSFVSSYYPTSNDVTADTELQAWIQEAVPAEIKDFPTTVTNVDGIVDIMTHMCYLVAVQHGVLNSNSPVASTASLPLHPLAFYAPLPTEKGVTDVMQYMPPLAAAVGQISLLAAFNRPQFLDTNQTLSHMFDDADIMARMNPETNNAAATFRAQMDAFSEVVRSRSFDAEGLSQGMPFIWNALDPNRAPYWVTI</sequence>